<dbReference type="PANTHER" id="PTHR34557:SF1">
    <property type="entry name" value="PHYTOCHROMOBILIN:FERREDOXIN OXIDOREDUCTASE, CHLOROPLASTIC"/>
    <property type="match status" value="1"/>
</dbReference>
<name>A0ABR2MGF2_9ASPA</name>
<evidence type="ECO:0000256" key="1">
    <source>
        <dbReference type="ARBA" id="ARBA00006908"/>
    </source>
</evidence>
<keyword evidence="2" id="KW-0560">Oxidoreductase</keyword>
<organism evidence="3 4">
    <name type="scientific">Platanthera guangdongensis</name>
    <dbReference type="NCBI Taxonomy" id="2320717"/>
    <lineage>
        <taxon>Eukaryota</taxon>
        <taxon>Viridiplantae</taxon>
        <taxon>Streptophyta</taxon>
        <taxon>Embryophyta</taxon>
        <taxon>Tracheophyta</taxon>
        <taxon>Spermatophyta</taxon>
        <taxon>Magnoliopsida</taxon>
        <taxon>Liliopsida</taxon>
        <taxon>Asparagales</taxon>
        <taxon>Orchidaceae</taxon>
        <taxon>Orchidoideae</taxon>
        <taxon>Orchideae</taxon>
        <taxon>Orchidinae</taxon>
        <taxon>Platanthera</taxon>
    </lineage>
</organism>
<dbReference type="EMBL" id="JBBWWR010000007">
    <property type="protein sequence ID" value="KAK8963136.1"/>
    <property type="molecule type" value="Genomic_DNA"/>
</dbReference>
<keyword evidence="4" id="KW-1185">Reference proteome</keyword>
<dbReference type="Pfam" id="PF05996">
    <property type="entry name" value="Fe_bilin_red"/>
    <property type="match status" value="1"/>
</dbReference>
<proteinExistence type="inferred from homology"/>
<accession>A0ABR2MGF2</accession>
<evidence type="ECO:0000313" key="4">
    <source>
        <dbReference type="Proteomes" id="UP001412067"/>
    </source>
</evidence>
<sequence length="275" mass="31898">MQVFDFAAFPEPTLDYPIFCANFFTTSTLSIVVLDLNPLHDVTLQRDYIEKYYRSLMLLYQKYAEFFPWGDKITSESLKFFSPIVIWSKYSSSLEKHETLYAAFKDYFKAWLVVMEQAVEVTDKFQTVRNTEAQHKYLTWRAEKDPGHPLLKRLMGENLAREMVRRFLFEGVDSLGTKSFLDYFPEYLCEDGSVNRKRSIAGKGYRTRPWDAEGNFIGHAILFLSLSHASSTANILQDESTVRPHSVLTSDDTVPGDRAIPPQMWRFQVIPPPGW</sequence>
<evidence type="ECO:0000313" key="3">
    <source>
        <dbReference type="EMBL" id="KAK8963136.1"/>
    </source>
</evidence>
<dbReference type="InterPro" id="IPR009249">
    <property type="entry name" value="Ferredoxin-dep_bilin_Rdtase"/>
</dbReference>
<reference evidence="3 4" key="1">
    <citation type="journal article" date="2022" name="Nat. Plants">
        <title>Genomes of leafy and leafless Platanthera orchids illuminate the evolution of mycoheterotrophy.</title>
        <authorList>
            <person name="Li M.H."/>
            <person name="Liu K.W."/>
            <person name="Li Z."/>
            <person name="Lu H.C."/>
            <person name="Ye Q.L."/>
            <person name="Zhang D."/>
            <person name="Wang J.Y."/>
            <person name="Li Y.F."/>
            <person name="Zhong Z.M."/>
            <person name="Liu X."/>
            <person name="Yu X."/>
            <person name="Liu D.K."/>
            <person name="Tu X.D."/>
            <person name="Liu B."/>
            <person name="Hao Y."/>
            <person name="Liao X.Y."/>
            <person name="Jiang Y.T."/>
            <person name="Sun W.H."/>
            <person name="Chen J."/>
            <person name="Chen Y.Q."/>
            <person name="Ai Y."/>
            <person name="Zhai J.W."/>
            <person name="Wu S.S."/>
            <person name="Zhou Z."/>
            <person name="Hsiao Y.Y."/>
            <person name="Wu W.L."/>
            <person name="Chen Y.Y."/>
            <person name="Lin Y.F."/>
            <person name="Hsu J.L."/>
            <person name="Li C.Y."/>
            <person name="Wang Z.W."/>
            <person name="Zhao X."/>
            <person name="Zhong W.Y."/>
            <person name="Ma X.K."/>
            <person name="Ma L."/>
            <person name="Huang J."/>
            <person name="Chen G.Z."/>
            <person name="Huang M.Z."/>
            <person name="Huang L."/>
            <person name="Peng D.H."/>
            <person name="Luo Y.B."/>
            <person name="Zou S.Q."/>
            <person name="Chen S.P."/>
            <person name="Lan S."/>
            <person name="Tsai W.C."/>
            <person name="Van de Peer Y."/>
            <person name="Liu Z.J."/>
        </authorList>
    </citation>
    <scope>NUCLEOTIDE SEQUENCE [LARGE SCALE GENOMIC DNA]</scope>
    <source>
        <strain evidence="3">Lor288</strain>
    </source>
</reference>
<dbReference type="Proteomes" id="UP001412067">
    <property type="component" value="Unassembled WGS sequence"/>
</dbReference>
<comment type="caution">
    <text evidence="3">The sequence shown here is derived from an EMBL/GenBank/DDBJ whole genome shotgun (WGS) entry which is preliminary data.</text>
</comment>
<gene>
    <name evidence="3" type="ORF">KSP40_PGU017407</name>
</gene>
<evidence type="ECO:0000256" key="2">
    <source>
        <dbReference type="ARBA" id="ARBA00023002"/>
    </source>
</evidence>
<protein>
    <submittedName>
        <fullName evidence="3">Uncharacterized protein</fullName>
    </submittedName>
</protein>
<dbReference type="PANTHER" id="PTHR34557">
    <property type="entry name" value="PHYTOCHROMOBILIN:FERREDOXIN OXIDOREDUCTASE, CHLOROPLASTIC"/>
    <property type="match status" value="1"/>
</dbReference>
<comment type="similarity">
    <text evidence="1">Belongs to the HY2 family.</text>
</comment>
<dbReference type="Gene3D" id="3.40.1500.20">
    <property type="match status" value="1"/>
</dbReference>